<dbReference type="Proteomes" id="UP000286402">
    <property type="component" value="Unassembled WGS sequence"/>
</dbReference>
<reference evidence="1 2" key="1">
    <citation type="submission" date="2016-07" db="EMBL/GenBank/DDBJ databases">
        <title>Genome analysis of Sphingobacterium siyangense T12B17.</title>
        <authorList>
            <person name="Xu D."/>
            <person name="Su Y."/>
            <person name="Zheng S."/>
        </authorList>
    </citation>
    <scope>NUCLEOTIDE SEQUENCE [LARGE SCALE GENOMIC DNA]</scope>
    <source>
        <strain evidence="1 2">T12B17</strain>
    </source>
</reference>
<name>A0A420G4G3_9SPHI</name>
<dbReference type="EMBL" id="MCAQ01000003">
    <property type="protein sequence ID" value="RKF40062.1"/>
    <property type="molecule type" value="Genomic_DNA"/>
</dbReference>
<dbReference type="RefSeq" id="WP_120333201.1">
    <property type="nucleotide sequence ID" value="NZ_CP070350.1"/>
</dbReference>
<proteinExistence type="predicted"/>
<protein>
    <submittedName>
        <fullName evidence="1">Uncharacterized protein</fullName>
    </submittedName>
</protein>
<sequence>MRNSLIIVFLLLFNLRSGICQDRQDYIFVSYENYLPTPKIGIVDFYRQLNKKWKDSWGNLDYKAHVGFEVSKDSTVKVVSSNIGYVDKTEEMNHKFSSISKWIPANKDGRSANIAREYIIHLGERSYIGEFGTYTHSKDTMVVIDPGHIRFSGGKWLNALYCQTLDYFYRNGRLKKIEILISRNKDSIRRYLSFKEFEQFFVFYYGLPTYYDNSPNLAIKGSYFDLEKTVKDSSYKLSWEDFRDGRISLTFDPEKVMVTYDFY</sequence>
<accession>A0A420G4G3</accession>
<organism evidence="1 2">
    <name type="scientific">Sphingobacterium siyangense</name>
    <dbReference type="NCBI Taxonomy" id="459529"/>
    <lineage>
        <taxon>Bacteria</taxon>
        <taxon>Pseudomonadati</taxon>
        <taxon>Bacteroidota</taxon>
        <taxon>Sphingobacteriia</taxon>
        <taxon>Sphingobacteriales</taxon>
        <taxon>Sphingobacteriaceae</taxon>
        <taxon>Sphingobacterium</taxon>
    </lineage>
</organism>
<gene>
    <name evidence="1" type="ORF">BCY89_22385</name>
</gene>
<comment type="caution">
    <text evidence="1">The sequence shown here is derived from an EMBL/GenBank/DDBJ whole genome shotgun (WGS) entry which is preliminary data.</text>
</comment>
<evidence type="ECO:0000313" key="1">
    <source>
        <dbReference type="EMBL" id="RKF40062.1"/>
    </source>
</evidence>
<evidence type="ECO:0000313" key="2">
    <source>
        <dbReference type="Proteomes" id="UP000286402"/>
    </source>
</evidence>
<dbReference type="AlphaFoldDB" id="A0A420G4G3"/>
<keyword evidence="2" id="KW-1185">Reference proteome</keyword>